<keyword evidence="7" id="KW-1185">Reference proteome</keyword>
<keyword evidence="2" id="KW-0805">Transcription regulation</keyword>
<keyword evidence="3" id="KW-0238">DNA-binding</keyword>
<dbReference type="InterPro" id="IPR000847">
    <property type="entry name" value="LysR_HTH_N"/>
</dbReference>
<comment type="caution">
    <text evidence="6">The sequence shown here is derived from an EMBL/GenBank/DDBJ whole genome shotgun (WGS) entry which is preliminary data.</text>
</comment>
<evidence type="ECO:0000256" key="2">
    <source>
        <dbReference type="ARBA" id="ARBA00023015"/>
    </source>
</evidence>
<proteinExistence type="inferred from homology"/>
<evidence type="ECO:0000259" key="5">
    <source>
        <dbReference type="PROSITE" id="PS50931"/>
    </source>
</evidence>
<dbReference type="Proteomes" id="UP001166191">
    <property type="component" value="Unassembled WGS sequence"/>
</dbReference>
<keyword evidence="4" id="KW-0804">Transcription</keyword>
<evidence type="ECO:0000256" key="3">
    <source>
        <dbReference type="ARBA" id="ARBA00023125"/>
    </source>
</evidence>
<gene>
    <name evidence="6" type="ORF">KNW02_04760</name>
</gene>
<dbReference type="Pfam" id="PF03466">
    <property type="entry name" value="LysR_substrate"/>
    <property type="match status" value="1"/>
</dbReference>
<sequence>METELIKTFLDVASCRSFIRAAKRLNVAQTTVSARIRTLEDRLGQQLFVRRRGGATLTPAGERLLRHAPEFLQSWQRLQRHVTASGRHVALATIGGEINLWQPTVLNWAAALRRQRPDIALHIEIDKPQNLIENLAAGRVDAAVLHAPPPRPGVKLDLLLNEKLVLVTTDPGADPLDEGRFFSVDWGPEFLREFTAGFPDLPVPAVAVNLGRFALKYVLDNGGAGYFRGHVVDPYIHAGRLHRVPGAPSFAYPIYVASCADADPAILAPVVACLRQTAATGFGK</sequence>
<feature type="domain" description="HTH lysR-type" evidence="5">
    <location>
        <begin position="1"/>
        <end position="58"/>
    </location>
</feature>
<dbReference type="InterPro" id="IPR005119">
    <property type="entry name" value="LysR_subst-bd"/>
</dbReference>
<dbReference type="PANTHER" id="PTHR30126">
    <property type="entry name" value="HTH-TYPE TRANSCRIPTIONAL REGULATOR"/>
    <property type="match status" value="1"/>
</dbReference>
<organism evidence="6 7">
    <name type="scientific">Paracoccus marinaquae</name>
    <dbReference type="NCBI Taxonomy" id="2841926"/>
    <lineage>
        <taxon>Bacteria</taxon>
        <taxon>Pseudomonadati</taxon>
        <taxon>Pseudomonadota</taxon>
        <taxon>Alphaproteobacteria</taxon>
        <taxon>Rhodobacterales</taxon>
        <taxon>Paracoccaceae</taxon>
        <taxon>Paracoccus</taxon>
    </lineage>
</organism>
<dbReference type="Pfam" id="PF00126">
    <property type="entry name" value="HTH_1"/>
    <property type="match status" value="1"/>
</dbReference>
<comment type="similarity">
    <text evidence="1">Belongs to the LysR transcriptional regulatory family.</text>
</comment>
<evidence type="ECO:0000256" key="4">
    <source>
        <dbReference type="ARBA" id="ARBA00023163"/>
    </source>
</evidence>
<dbReference type="EMBL" id="JAHKNG010000005">
    <property type="protein sequence ID" value="MBU3029434.1"/>
    <property type="molecule type" value="Genomic_DNA"/>
</dbReference>
<accession>A0ABS6AG07</accession>
<dbReference type="RefSeq" id="WP_216032127.1">
    <property type="nucleotide sequence ID" value="NZ_JAHKNG010000005.1"/>
</dbReference>
<evidence type="ECO:0000313" key="7">
    <source>
        <dbReference type="Proteomes" id="UP001166191"/>
    </source>
</evidence>
<protein>
    <submittedName>
        <fullName evidence="6">LysR family transcriptional regulator</fullName>
    </submittedName>
</protein>
<dbReference type="PROSITE" id="PS50931">
    <property type="entry name" value="HTH_LYSR"/>
    <property type="match status" value="1"/>
</dbReference>
<evidence type="ECO:0000313" key="6">
    <source>
        <dbReference type="EMBL" id="MBU3029434.1"/>
    </source>
</evidence>
<evidence type="ECO:0000256" key="1">
    <source>
        <dbReference type="ARBA" id="ARBA00009437"/>
    </source>
</evidence>
<reference evidence="6" key="1">
    <citation type="submission" date="2021-06" db="EMBL/GenBank/DDBJ databases">
        <title>Paracoccus bacterium XHP0099 sp. nov., isolated from the surface waters of the Yellow Sea.</title>
        <authorList>
            <person name="Xue H."/>
            <person name="Zhang D."/>
        </authorList>
    </citation>
    <scope>NUCLEOTIDE SEQUENCE</scope>
    <source>
        <strain evidence="6">XHP0099</strain>
    </source>
</reference>
<dbReference type="PANTHER" id="PTHR30126:SF21">
    <property type="entry name" value="TRANSCRIPTIONAL REGULATOR-RELATED"/>
    <property type="match status" value="1"/>
</dbReference>
<name>A0ABS6AG07_9RHOB</name>